<dbReference type="AlphaFoldDB" id="A0A7X0CE51"/>
<gene>
    <name evidence="1" type="ORF">HD842_002103</name>
</gene>
<accession>A0A7X0CE51</accession>
<evidence type="ECO:0000313" key="2">
    <source>
        <dbReference type="Proteomes" id="UP000540787"/>
    </source>
</evidence>
<protein>
    <submittedName>
        <fullName evidence="1">Uncharacterized protein</fullName>
    </submittedName>
</protein>
<dbReference type="Proteomes" id="UP000540787">
    <property type="component" value="Unassembled WGS sequence"/>
</dbReference>
<dbReference type="RefSeq" id="WP_183554117.1">
    <property type="nucleotide sequence ID" value="NZ_JACHBX010000002.1"/>
</dbReference>
<reference evidence="1 2" key="1">
    <citation type="submission" date="2020-08" db="EMBL/GenBank/DDBJ databases">
        <title>The Agave Microbiome: Exploring the role of microbial communities in plant adaptations to desert environments.</title>
        <authorList>
            <person name="Partida-Martinez L.P."/>
        </authorList>
    </citation>
    <scope>NUCLEOTIDE SEQUENCE [LARGE SCALE GENOMIC DNA]</scope>
    <source>
        <strain evidence="1 2">AT3.2</strain>
    </source>
</reference>
<keyword evidence="2" id="KW-1185">Reference proteome</keyword>
<name>A0A7X0CE51_9BURK</name>
<proteinExistence type="predicted"/>
<dbReference type="EMBL" id="JACHBX010000002">
    <property type="protein sequence ID" value="MBB6133961.1"/>
    <property type="molecule type" value="Genomic_DNA"/>
</dbReference>
<comment type="caution">
    <text evidence="1">The sequence shown here is derived from an EMBL/GenBank/DDBJ whole genome shotgun (WGS) entry which is preliminary data.</text>
</comment>
<organism evidence="1 2">
    <name type="scientific">Massilia aurea</name>
    <dbReference type="NCBI Taxonomy" id="373040"/>
    <lineage>
        <taxon>Bacteria</taxon>
        <taxon>Pseudomonadati</taxon>
        <taxon>Pseudomonadota</taxon>
        <taxon>Betaproteobacteria</taxon>
        <taxon>Burkholderiales</taxon>
        <taxon>Oxalobacteraceae</taxon>
        <taxon>Telluria group</taxon>
        <taxon>Massilia</taxon>
    </lineage>
</organism>
<evidence type="ECO:0000313" key="1">
    <source>
        <dbReference type="EMBL" id="MBB6133961.1"/>
    </source>
</evidence>
<sequence length="71" mass="7761">MAGSLRSHDALLKLLVFSADHVQKSANLSASMYLLVAFCDLLKKLRGGVNMNQRCCCPVSTGIERPSRQLP</sequence>